<dbReference type="Proteomes" id="UP000184432">
    <property type="component" value="Unassembled WGS sequence"/>
</dbReference>
<evidence type="ECO:0000313" key="1">
    <source>
        <dbReference type="EMBL" id="SHI48936.1"/>
    </source>
</evidence>
<proteinExistence type="predicted"/>
<organism evidence="1 2">
    <name type="scientific">Aquimarina spongiae</name>
    <dbReference type="NCBI Taxonomy" id="570521"/>
    <lineage>
        <taxon>Bacteria</taxon>
        <taxon>Pseudomonadati</taxon>
        <taxon>Bacteroidota</taxon>
        <taxon>Flavobacteriia</taxon>
        <taxon>Flavobacteriales</taxon>
        <taxon>Flavobacteriaceae</taxon>
        <taxon>Aquimarina</taxon>
    </lineage>
</organism>
<gene>
    <name evidence="1" type="ORF">SAMN04488508_101872</name>
</gene>
<dbReference type="AlphaFoldDB" id="A0A1M6BJS3"/>
<name>A0A1M6BJS3_9FLAO</name>
<keyword evidence="2" id="KW-1185">Reference proteome</keyword>
<protein>
    <submittedName>
        <fullName evidence="1">Uncharacterized protein</fullName>
    </submittedName>
</protein>
<dbReference type="EMBL" id="FQYP01000001">
    <property type="protein sequence ID" value="SHI48936.1"/>
    <property type="molecule type" value="Genomic_DNA"/>
</dbReference>
<dbReference type="STRING" id="570521.SAMN04488508_101872"/>
<dbReference type="RefSeq" id="WP_073314218.1">
    <property type="nucleotide sequence ID" value="NZ_FQYP01000001.1"/>
</dbReference>
<reference evidence="2" key="1">
    <citation type="submission" date="2016-11" db="EMBL/GenBank/DDBJ databases">
        <authorList>
            <person name="Varghese N."/>
            <person name="Submissions S."/>
        </authorList>
    </citation>
    <scope>NUCLEOTIDE SEQUENCE [LARGE SCALE GENOMIC DNA]</scope>
    <source>
        <strain evidence="2">DSM 22623</strain>
    </source>
</reference>
<sequence length="535" mass="58490">MQVLPTKIPESFKITDQYVWLPDMYTLPATISYDVICGSESDEFLPCFSFTRSEWDSASCDALSWYASPHRDDFTFRTDLFRDFPKVDRLSPPFKPAVGAKFSVSCSIDSTSATYSINGKPYAKATYSNDTIPIQGYFGFAKYQTENITVENVKTTAKSVLPPASDADKRILVNALVNMLEILGVLLSGQSTIITKVTQSEAETMIRNAITAYRQTPSLNSLSLDQVHAAIDRVYNKVYSDVSSFFDEEIAEQSLMAASQAAMAAGSIFSFFPLVSVICDGAALATMATALGLEIDLEKKGPKIVTEANSLKTTIDQQPELAPAKVWNDARSAEILTLGRLNAGMASYRGDSSLYSLIYVIDVKTPGLTDDQLFDAVKKLCIDTNDLAAKLPNLGDKLYAVVSAENPTEIKQATEAMTEISQEVAQLVGAIIGTVVFGAKLSYNVYKNYNSIKTSWNAIEGDPIPEGMEGRWTKTMTTCDKISAGVGAIAGVFGASMEIWQAIKTTKQKDEALKTITDNRDSIKEYYDSVLSHVH</sequence>
<evidence type="ECO:0000313" key="2">
    <source>
        <dbReference type="Proteomes" id="UP000184432"/>
    </source>
</evidence>
<accession>A0A1M6BJS3</accession>